<name>A0A345HIK4_9ACTN</name>
<dbReference type="Pfam" id="PF19857">
    <property type="entry name" value="DUF6332"/>
    <property type="match status" value="1"/>
</dbReference>
<feature type="transmembrane region" description="Helical" evidence="1">
    <location>
        <begin position="46"/>
        <end position="64"/>
    </location>
</feature>
<dbReference type="RefSeq" id="WP_114657853.1">
    <property type="nucleotide sequence ID" value="NZ_CP031194.1"/>
</dbReference>
<protein>
    <submittedName>
        <fullName evidence="2">Uncharacterized protein</fullName>
    </submittedName>
</protein>
<organism evidence="2 3">
    <name type="scientific">Streptomyces paludis</name>
    <dbReference type="NCBI Taxonomy" id="2282738"/>
    <lineage>
        <taxon>Bacteria</taxon>
        <taxon>Bacillati</taxon>
        <taxon>Actinomycetota</taxon>
        <taxon>Actinomycetes</taxon>
        <taxon>Kitasatosporales</taxon>
        <taxon>Streptomycetaceae</taxon>
        <taxon>Streptomyces</taxon>
    </lineage>
</organism>
<dbReference type="InterPro" id="IPR046295">
    <property type="entry name" value="DUF6332"/>
</dbReference>
<keyword evidence="1" id="KW-1133">Transmembrane helix</keyword>
<proteinExistence type="predicted"/>
<keyword evidence="1" id="KW-0812">Transmembrane</keyword>
<keyword evidence="1" id="KW-0472">Membrane</keyword>
<keyword evidence="3" id="KW-1185">Reference proteome</keyword>
<reference evidence="3" key="1">
    <citation type="submission" date="2018-07" db="EMBL/GenBank/DDBJ databases">
        <authorList>
            <person name="Zhao J."/>
        </authorList>
    </citation>
    <scope>NUCLEOTIDE SEQUENCE [LARGE SCALE GENOMIC DNA]</scope>
    <source>
        <strain evidence="3">GSSD-12</strain>
    </source>
</reference>
<dbReference type="AlphaFoldDB" id="A0A345HIK4"/>
<dbReference type="EMBL" id="CP031194">
    <property type="protein sequence ID" value="AXG76528.1"/>
    <property type="molecule type" value="Genomic_DNA"/>
</dbReference>
<evidence type="ECO:0000313" key="2">
    <source>
        <dbReference type="EMBL" id="AXG76528.1"/>
    </source>
</evidence>
<feature type="transmembrane region" description="Helical" evidence="1">
    <location>
        <begin position="12"/>
        <end position="40"/>
    </location>
</feature>
<dbReference type="KEGG" id="spad:DVK44_01290"/>
<gene>
    <name evidence="2" type="ORF">DVK44_01290</name>
</gene>
<sequence length="81" mass="8383">MGTRSGAERDAITVEIVFALMTGILAAGLVFAAVAVPTYYWRLPPVLLGCAAGAAGLVFVARIVHVLRGFRGRPGLTGPDS</sequence>
<evidence type="ECO:0000313" key="3">
    <source>
        <dbReference type="Proteomes" id="UP000253868"/>
    </source>
</evidence>
<evidence type="ECO:0000256" key="1">
    <source>
        <dbReference type="SAM" id="Phobius"/>
    </source>
</evidence>
<accession>A0A345HIK4</accession>
<dbReference type="Proteomes" id="UP000253868">
    <property type="component" value="Chromosome"/>
</dbReference>